<reference evidence="4" key="1">
    <citation type="journal article" date="2018" name="Front. Microbiol.">
        <title>Genome-Based Analysis Reveals the Taxonomy and Diversity of the Family Idiomarinaceae.</title>
        <authorList>
            <person name="Liu Y."/>
            <person name="Lai Q."/>
            <person name="Shao Z."/>
        </authorList>
    </citation>
    <scope>NUCLEOTIDE SEQUENCE [LARGE SCALE GENOMIC DNA]</scope>
    <source>
        <strain evidence="4">F23</strain>
    </source>
</reference>
<dbReference type="Proteomes" id="UP000287330">
    <property type="component" value="Unassembled WGS sequence"/>
</dbReference>
<feature type="domain" description="BPP" evidence="2">
    <location>
        <begin position="1"/>
        <end position="284"/>
    </location>
</feature>
<accession>A0A432Y916</accession>
<dbReference type="SUPFAM" id="SSF50956">
    <property type="entry name" value="Thermostable phytase (3-phytase)"/>
    <property type="match status" value="2"/>
</dbReference>
<evidence type="ECO:0000256" key="1">
    <source>
        <dbReference type="SAM" id="SignalP"/>
    </source>
</evidence>
<dbReference type="AlphaFoldDB" id="A0A432Y916"/>
<organism evidence="3 4">
    <name type="scientific">Idiomarina fontislapidosi</name>
    <dbReference type="NCBI Taxonomy" id="263723"/>
    <lineage>
        <taxon>Bacteria</taxon>
        <taxon>Pseudomonadati</taxon>
        <taxon>Pseudomonadota</taxon>
        <taxon>Gammaproteobacteria</taxon>
        <taxon>Alteromonadales</taxon>
        <taxon>Idiomarinaceae</taxon>
        <taxon>Idiomarina</taxon>
    </lineage>
</organism>
<dbReference type="InterPro" id="IPR003431">
    <property type="entry name" value="B-propeller_Phytase"/>
</dbReference>
<dbReference type="Pfam" id="PF02333">
    <property type="entry name" value="Phytase"/>
    <property type="match status" value="2"/>
</dbReference>
<gene>
    <name evidence="3" type="ORF">CWE25_02770</name>
</gene>
<feature type="chain" id="PRO_5019405636" evidence="1">
    <location>
        <begin position="25"/>
        <end position="597"/>
    </location>
</feature>
<dbReference type="RefSeq" id="WP_110573596.1">
    <property type="nucleotide sequence ID" value="NZ_PIPV01000002.1"/>
</dbReference>
<comment type="caution">
    <text evidence="3">The sequence shown here is derived from an EMBL/GenBank/DDBJ whole genome shotgun (WGS) entry which is preliminary data.</text>
</comment>
<dbReference type="EMBL" id="PIPV01000002">
    <property type="protein sequence ID" value="RUO57401.1"/>
    <property type="molecule type" value="Genomic_DNA"/>
</dbReference>
<dbReference type="PROSITE" id="PS51662">
    <property type="entry name" value="BP_PHYTASE"/>
    <property type="match status" value="2"/>
</dbReference>
<keyword evidence="1" id="KW-0732">Signal</keyword>
<sequence>MSLFKVTVLSASLLMALHTDNSHANERHREVLPDASVISVSSEGITRGEQQLVAGDFYHLKQYALGERESILAAMEGDTQELFVWRYHQGRLLPLYKGEIETRVVEDLCFYDSAENSQLSLFLIGGRGGAEQRLLRQDETWLQEPITIRDLNVPYDATACAVDQHQGALYVAESDQAIWAYNAEPEAEEKRFLKSVRAPFGHIKGEIKALSLLNDGRLLALEEMPARLLKISTHDDTVGETEAQLVSTTHEYHDISVLSDDRVLVTRESGSNAIEVEVTQGEAERHAPVKPIAQVAATLETDPSPRRGDAIDDPAIWVSPTAPEDSLILGTDKRTGLYVYSMNGDIQQHLNVGRLNNVDVRDNLAVASLRDNNSLQFFDIRQSGELSIAQQVSTDLDEIYGLCMGYEANSDRLSVYVNGKSGRILHFWVKSAEDVELVREMSVPSQPEGCVVDDKTQRLFVGEEDAGIWLFDAAVNGSEQGEQIITADDVAEIVPDIEGLALAQYDNETLLFVSSQGSDSYVVFDAAAPYALRKHFRIRTNIDKGIDGASETDGIEVTTRSLGEGFKQGALVVQDGRNRMPEAGQNLKLVPLQTIID</sequence>
<dbReference type="OrthoDB" id="8696437at2"/>
<proteinExistence type="predicted"/>
<feature type="domain" description="BPP" evidence="2">
    <location>
        <begin position="285"/>
        <end position="597"/>
    </location>
</feature>
<feature type="signal peptide" evidence="1">
    <location>
        <begin position="1"/>
        <end position="24"/>
    </location>
</feature>
<evidence type="ECO:0000259" key="2">
    <source>
        <dbReference type="PROSITE" id="PS51662"/>
    </source>
</evidence>
<evidence type="ECO:0000313" key="3">
    <source>
        <dbReference type="EMBL" id="RUO57401.1"/>
    </source>
</evidence>
<dbReference type="Gene3D" id="2.120.10.30">
    <property type="entry name" value="TolB, C-terminal domain"/>
    <property type="match status" value="2"/>
</dbReference>
<protein>
    <submittedName>
        <fullName evidence="3">3-phytase</fullName>
    </submittedName>
</protein>
<evidence type="ECO:0000313" key="4">
    <source>
        <dbReference type="Proteomes" id="UP000287330"/>
    </source>
</evidence>
<dbReference type="InterPro" id="IPR011042">
    <property type="entry name" value="6-blade_b-propeller_TolB-like"/>
</dbReference>
<dbReference type="GO" id="GO:0016158">
    <property type="term" value="F:inositol hexakisphosphate 3-phosphatase activity"/>
    <property type="evidence" value="ECO:0007669"/>
    <property type="project" value="InterPro"/>
</dbReference>
<keyword evidence="4" id="KW-1185">Reference proteome</keyword>
<name>A0A432Y916_9GAMM</name>